<dbReference type="GeneID" id="108719437"/>
<sequence>MSREKGGREESRQGISKEYIHQLSGSHQIFFEISLIILFAVFKNFTVKVGRPPKDYMDSFYDRSDFVGKLPNASLIAFHPDGNLYVIKDTEIYMGPIPSDQSQDWFSLAKRVGKNTWNQFKSVLFHPNGDLYAVTKDGDLYKGPAPSNDNISWRYEQATRISEGGWNFDAYFFDGEGFLYVVTSSGELRKRHPPINISDKWYEASSIVDGSDWQNLTHFIGFSPGGDLWCVEKNKGNIYRGPLPTNREMKYMDTAKHLGYDYNLYKFLSFSRDTTITNILAFEFLIDEAKTLSESIEVVERQNYDNRRSTTPLKCAFTFSRTIKEVSEFSHEHGFTVALGSELTFEAVCYTGIPLISKAEIKAHLDVSTTHNWKWSTINEREVSFSATTNVEVQGGKAVRLEATVRKAEINIPYRAKVRTLFGYENMISGTFNGVSHYDLVVKQEDVTL</sequence>
<proteinExistence type="predicted"/>
<protein>
    <submittedName>
        <fullName evidence="3">Uncharacterized protein LOC108719437</fullName>
    </submittedName>
</protein>
<dbReference type="KEGG" id="xla:108719437"/>
<organism evidence="2 3">
    <name type="scientific">Xenopus laevis</name>
    <name type="common">African clawed frog</name>
    <dbReference type="NCBI Taxonomy" id="8355"/>
    <lineage>
        <taxon>Eukaryota</taxon>
        <taxon>Metazoa</taxon>
        <taxon>Chordata</taxon>
        <taxon>Craniata</taxon>
        <taxon>Vertebrata</taxon>
        <taxon>Euteleostomi</taxon>
        <taxon>Amphibia</taxon>
        <taxon>Batrachia</taxon>
        <taxon>Anura</taxon>
        <taxon>Pipoidea</taxon>
        <taxon>Pipidae</taxon>
        <taxon>Xenopodinae</taxon>
        <taxon>Xenopus</taxon>
        <taxon>Xenopus</taxon>
    </lineage>
</organism>
<dbReference type="PANTHER" id="PTHR39244">
    <property type="entry name" value="NATTERIN-4"/>
    <property type="match status" value="1"/>
</dbReference>
<dbReference type="InterPro" id="IPR053237">
    <property type="entry name" value="Natterin_C"/>
</dbReference>
<keyword evidence="2" id="KW-1185">Reference proteome</keyword>
<dbReference type="Gene3D" id="2.170.15.10">
    <property type="entry name" value="Proaerolysin, chain A, domain 3"/>
    <property type="match status" value="1"/>
</dbReference>
<dbReference type="Proteomes" id="UP000186698">
    <property type="component" value="Chromosome 1L"/>
</dbReference>
<gene>
    <name evidence="3" type="primary">LOC108719437</name>
</gene>
<evidence type="ECO:0000259" key="1">
    <source>
        <dbReference type="Pfam" id="PF14517"/>
    </source>
</evidence>
<dbReference type="InterPro" id="IPR023294">
    <property type="entry name" value="Tachylectin2"/>
</dbReference>
<dbReference type="SUPFAM" id="SSF50934">
    <property type="entry name" value="Tachylectin-2"/>
    <property type="match status" value="2"/>
</dbReference>
<evidence type="ECO:0000313" key="3">
    <source>
        <dbReference type="RefSeq" id="XP_041439583.1"/>
    </source>
</evidence>
<reference evidence="3" key="1">
    <citation type="submission" date="2025-08" db="UniProtKB">
        <authorList>
            <consortium name="RefSeq"/>
        </authorList>
    </citation>
    <scope>IDENTIFICATION</scope>
    <source>
        <strain evidence="3">J_2021</strain>
        <tissue evidence="3">Erythrocytes</tissue>
    </source>
</reference>
<dbReference type="Pfam" id="PF14517">
    <property type="entry name" value="Tachylectin"/>
    <property type="match status" value="1"/>
</dbReference>
<evidence type="ECO:0000313" key="2">
    <source>
        <dbReference type="Proteomes" id="UP000186698"/>
    </source>
</evidence>
<dbReference type="InterPro" id="IPR036813">
    <property type="entry name" value="Tachylectin2_sf"/>
</dbReference>
<dbReference type="Gene3D" id="2.115.10.10">
    <property type="entry name" value="Tachylectin 2"/>
    <property type="match status" value="1"/>
</dbReference>
<dbReference type="CDD" id="cd20229">
    <property type="entry name" value="PFM_tachylectin-like"/>
    <property type="match status" value="1"/>
</dbReference>
<dbReference type="SUPFAM" id="SSF56973">
    <property type="entry name" value="Aerolisin/ETX pore-forming domain"/>
    <property type="match status" value="1"/>
</dbReference>
<dbReference type="OrthoDB" id="9902201at2759"/>
<dbReference type="PANTHER" id="PTHR39244:SF5">
    <property type="entry name" value="NATTERIN-3-LIKE"/>
    <property type="match status" value="1"/>
</dbReference>
<name>A0A8J1MDE8_XENLA</name>
<feature type="domain" description="Tachylectin 2" evidence="1">
    <location>
        <begin position="46"/>
        <end position="266"/>
    </location>
</feature>
<dbReference type="RefSeq" id="XP_041439583.1">
    <property type="nucleotide sequence ID" value="XM_041583649.1"/>
</dbReference>
<accession>A0A8J1MDE8</accession>
<dbReference type="AlphaFoldDB" id="A0A8J1MDE8"/>